<feature type="binding site" description="in other chain" evidence="11">
    <location>
        <position position="282"/>
    </location>
    <ligand>
        <name>L-methionine</name>
        <dbReference type="ChEBI" id="CHEBI:57844"/>
        <note>ligand shared between two neighboring subunits</note>
    </ligand>
</feature>
<comment type="subcellular location">
    <subcellularLocation>
        <location evidence="11 12">Cytoplasm</location>
    </subcellularLocation>
</comment>
<dbReference type="UniPathway" id="UPA00315">
    <property type="reaction ID" value="UER00080"/>
</dbReference>
<keyword evidence="9 11" id="KW-0460">Magnesium</keyword>
<evidence type="ECO:0000256" key="1">
    <source>
        <dbReference type="ARBA" id="ARBA00005224"/>
    </source>
</evidence>
<name>I3C5T2_9FLAO</name>
<feature type="binding site" description="in other chain" evidence="11">
    <location>
        <position position="55"/>
    </location>
    <ligand>
        <name>L-methionine</name>
        <dbReference type="ChEBI" id="CHEBI:57844"/>
        <note>ligand shared between two neighboring subunits</note>
    </ligand>
</feature>
<feature type="binding site" evidence="11">
    <location>
        <position position="251"/>
    </location>
    <ligand>
        <name>L-methionine</name>
        <dbReference type="ChEBI" id="CHEBI:57844"/>
        <note>ligand shared between two neighboring subunits</note>
    </ligand>
</feature>
<dbReference type="RefSeq" id="WP_008612308.1">
    <property type="nucleotide sequence ID" value="NZ_JH651379.1"/>
</dbReference>
<dbReference type="SUPFAM" id="SSF55973">
    <property type="entry name" value="S-adenosylmethionine synthetase"/>
    <property type="match status" value="3"/>
</dbReference>
<keyword evidence="18" id="KW-1185">Reference proteome</keyword>
<dbReference type="InterPro" id="IPR022636">
    <property type="entry name" value="S-AdoMet_synthetase_sfam"/>
</dbReference>
<accession>I3C5T2</accession>
<sequence length="418" mass="46134">MAYLFTSESVSEGHPDKIADQISDALLDNFLAFDPESKVACETLVTTGQVVLAGEVKSATYLDVQSIAREVINKIGYTKGAYQFSGDSCGVISLIHEQSQDINQGVDRASKEEQGAGDQGMMFGYATNETENYMPLALDISHKLLMGLADLRREEKEITYLRPDAKAQVTIEYSDDNVPQRIDTIVLSTQHDQFDADDEKMLTQIKKDILEILIPRVVKQLPKYVQELFNDTIKYHINPTGKFVIGGPHGDSGLTGRKIIVDTYGGKGAHGGGAFSGKDPSKVDRSAAYASRHIAKNLVAAGVADEVLVQVSYAIGVVEPTSIFVNTYGTSKVGLSDGEIAKKVAQLFDMRPFAIEERLKLRNPIYLESAAYGHMGKQPRTVTKVFESPYNGRIEREVELFTWEKLDFIDKVKESFSL</sequence>
<evidence type="ECO:0000256" key="11">
    <source>
        <dbReference type="HAMAP-Rule" id="MF_00086"/>
    </source>
</evidence>
<evidence type="ECO:0000256" key="13">
    <source>
        <dbReference type="RuleBase" id="RU004462"/>
    </source>
</evidence>
<gene>
    <name evidence="11" type="primary">metK</name>
    <name evidence="17" type="ORF">JoomaDRAFT_1977</name>
</gene>
<dbReference type="CDD" id="cd18079">
    <property type="entry name" value="S-AdoMet_synt"/>
    <property type="match status" value="1"/>
</dbReference>
<dbReference type="Pfam" id="PF00438">
    <property type="entry name" value="S-AdoMet_synt_N"/>
    <property type="match status" value="1"/>
</dbReference>
<dbReference type="GO" id="GO:0000287">
    <property type="term" value="F:magnesium ion binding"/>
    <property type="evidence" value="ECO:0007669"/>
    <property type="project" value="UniProtKB-UniRule"/>
</dbReference>
<dbReference type="EC" id="2.5.1.6" evidence="11"/>
<evidence type="ECO:0000313" key="17">
    <source>
        <dbReference type="EMBL" id="EIJ38975.1"/>
    </source>
</evidence>
<comment type="similarity">
    <text evidence="2 11 13">Belongs to the AdoMet synthase family.</text>
</comment>
<organism evidence="17 18">
    <name type="scientific">Galbibacter orientalis DSM 19592</name>
    <dbReference type="NCBI Taxonomy" id="926559"/>
    <lineage>
        <taxon>Bacteria</taxon>
        <taxon>Pseudomonadati</taxon>
        <taxon>Bacteroidota</taxon>
        <taxon>Flavobacteriia</taxon>
        <taxon>Flavobacteriales</taxon>
        <taxon>Flavobacteriaceae</taxon>
        <taxon>Galbibacter</taxon>
    </lineage>
</organism>
<feature type="binding site" evidence="11">
    <location>
        <position position="16"/>
    </location>
    <ligand>
        <name>Mg(2+)</name>
        <dbReference type="ChEBI" id="CHEBI:18420"/>
    </ligand>
</feature>
<feature type="binding site" description="in other chain" evidence="11">
    <location>
        <begin position="257"/>
        <end position="258"/>
    </location>
    <ligand>
        <name>ATP</name>
        <dbReference type="ChEBI" id="CHEBI:30616"/>
        <note>ligand shared between two neighboring subunits</note>
    </ligand>
</feature>
<dbReference type="GO" id="GO:0004478">
    <property type="term" value="F:methionine adenosyltransferase activity"/>
    <property type="evidence" value="ECO:0007669"/>
    <property type="project" value="UniProtKB-UniRule"/>
</dbReference>
<dbReference type="GO" id="GO:0006556">
    <property type="term" value="P:S-adenosylmethionine biosynthetic process"/>
    <property type="evidence" value="ECO:0007669"/>
    <property type="project" value="UniProtKB-UniRule"/>
</dbReference>
<dbReference type="PIRSF" id="PIRSF000497">
    <property type="entry name" value="MAT"/>
    <property type="match status" value="1"/>
</dbReference>
<feature type="binding site" evidence="11">
    <location>
        <position position="274"/>
    </location>
    <ligand>
        <name>ATP</name>
        <dbReference type="ChEBI" id="CHEBI:30616"/>
        <note>ligand shared between two neighboring subunits</note>
    </ligand>
</feature>
<evidence type="ECO:0000313" key="18">
    <source>
        <dbReference type="Proteomes" id="UP000004690"/>
    </source>
</evidence>
<dbReference type="AlphaFoldDB" id="I3C5T2"/>
<feature type="binding site" description="in other chain" evidence="11">
    <location>
        <position position="98"/>
    </location>
    <ligand>
        <name>L-methionine</name>
        <dbReference type="ChEBI" id="CHEBI:57844"/>
        <note>ligand shared between two neighboring subunits</note>
    </ligand>
</feature>
<comment type="catalytic activity">
    <reaction evidence="11">
        <text>L-methionine + ATP + H2O = S-adenosyl-L-methionine + phosphate + diphosphate</text>
        <dbReference type="Rhea" id="RHEA:21080"/>
        <dbReference type="ChEBI" id="CHEBI:15377"/>
        <dbReference type="ChEBI" id="CHEBI:30616"/>
        <dbReference type="ChEBI" id="CHEBI:33019"/>
        <dbReference type="ChEBI" id="CHEBI:43474"/>
        <dbReference type="ChEBI" id="CHEBI:57844"/>
        <dbReference type="ChEBI" id="CHEBI:59789"/>
        <dbReference type="EC" id="2.5.1.6"/>
    </reaction>
</comment>
<dbReference type="HAMAP" id="MF_00086">
    <property type="entry name" value="S_AdoMet_synth1"/>
    <property type="match status" value="1"/>
</dbReference>
<evidence type="ECO:0000256" key="7">
    <source>
        <dbReference type="ARBA" id="ARBA00022741"/>
    </source>
</evidence>
<evidence type="ECO:0000256" key="3">
    <source>
        <dbReference type="ARBA" id="ARBA00022490"/>
    </source>
</evidence>
<dbReference type="InterPro" id="IPR002133">
    <property type="entry name" value="S-AdoMet_synthetase"/>
</dbReference>
<evidence type="ECO:0000256" key="9">
    <source>
        <dbReference type="ARBA" id="ARBA00022842"/>
    </source>
</evidence>
<feature type="domain" description="S-adenosylmethionine synthetase C-terminal" evidence="16">
    <location>
        <begin position="245"/>
        <end position="378"/>
    </location>
</feature>
<dbReference type="EMBL" id="JH651379">
    <property type="protein sequence ID" value="EIJ38975.1"/>
    <property type="molecule type" value="Genomic_DNA"/>
</dbReference>
<keyword evidence="4 11" id="KW-0554">One-carbon metabolism</keyword>
<dbReference type="HOGENOM" id="CLU_041802_1_1_10"/>
<keyword evidence="8 11" id="KW-0067">ATP-binding</keyword>
<feature type="binding site" description="in other chain" evidence="11">
    <location>
        <begin position="242"/>
        <end position="243"/>
    </location>
    <ligand>
        <name>ATP</name>
        <dbReference type="ChEBI" id="CHEBI:30616"/>
        <note>ligand shared between two neighboring subunits</note>
    </ligand>
</feature>
<evidence type="ECO:0000256" key="10">
    <source>
        <dbReference type="ARBA" id="ARBA00022958"/>
    </source>
</evidence>
<feature type="binding site" description="in other chain" evidence="11">
    <location>
        <begin position="164"/>
        <end position="166"/>
    </location>
    <ligand>
        <name>ATP</name>
        <dbReference type="ChEBI" id="CHEBI:30616"/>
        <note>ligand shared between two neighboring subunits</note>
    </ligand>
</feature>
<evidence type="ECO:0000259" key="15">
    <source>
        <dbReference type="Pfam" id="PF02772"/>
    </source>
</evidence>
<feature type="binding site" description="in other chain" evidence="11">
    <location>
        <position position="14"/>
    </location>
    <ligand>
        <name>ATP</name>
        <dbReference type="ChEBI" id="CHEBI:30616"/>
        <note>ligand shared between two neighboring subunits</note>
    </ligand>
</feature>
<dbReference type="Pfam" id="PF02772">
    <property type="entry name" value="S-AdoMet_synt_M"/>
    <property type="match status" value="1"/>
</dbReference>
<dbReference type="NCBIfam" id="TIGR01034">
    <property type="entry name" value="metK"/>
    <property type="match status" value="1"/>
</dbReference>
<dbReference type="InterPro" id="IPR022631">
    <property type="entry name" value="ADOMET_SYNTHASE_CS"/>
</dbReference>
<comment type="cofactor">
    <cofactor evidence="11">
        <name>Mg(2+)</name>
        <dbReference type="ChEBI" id="CHEBI:18420"/>
    </cofactor>
    <text evidence="11">Binds 2 divalent ions per subunit.</text>
</comment>
<evidence type="ECO:0000256" key="5">
    <source>
        <dbReference type="ARBA" id="ARBA00022679"/>
    </source>
</evidence>
<feature type="region of interest" description="Flexible loop" evidence="11">
    <location>
        <begin position="98"/>
        <end position="108"/>
    </location>
</feature>
<protein>
    <recommendedName>
        <fullName evidence="11">S-adenosylmethionine synthase</fullName>
        <shortName evidence="11">AdoMet synthase</shortName>
        <ecNumber evidence="11">2.5.1.6</ecNumber>
    </recommendedName>
    <alternativeName>
        <fullName evidence="11">MAT</fullName>
    </alternativeName>
    <alternativeName>
        <fullName evidence="11">Methionine adenosyltransferase</fullName>
    </alternativeName>
</protein>
<dbReference type="Pfam" id="PF02773">
    <property type="entry name" value="S-AdoMet_synt_C"/>
    <property type="match status" value="1"/>
</dbReference>
<keyword evidence="10 11" id="KW-0630">Potassium</keyword>
<dbReference type="FunFam" id="3.30.300.10:FF:000020">
    <property type="entry name" value="S-adenosylmethionine synthase"/>
    <property type="match status" value="1"/>
</dbReference>
<evidence type="ECO:0000256" key="12">
    <source>
        <dbReference type="RuleBase" id="RU000542"/>
    </source>
</evidence>
<feature type="binding site" evidence="11">
    <location>
        <position position="42"/>
    </location>
    <ligand>
        <name>K(+)</name>
        <dbReference type="ChEBI" id="CHEBI:29103"/>
    </ligand>
</feature>
<evidence type="ECO:0000256" key="2">
    <source>
        <dbReference type="ARBA" id="ARBA00009685"/>
    </source>
</evidence>
<evidence type="ECO:0000259" key="16">
    <source>
        <dbReference type="Pfam" id="PF02773"/>
    </source>
</evidence>
<dbReference type="STRING" id="926559.JoomaDRAFT_1977"/>
<comment type="pathway">
    <text evidence="1 11">Amino-acid biosynthesis; S-adenosyl-L-methionine biosynthesis; S-adenosyl-L-methionine from L-methionine: step 1/1.</text>
</comment>
<reference evidence="17 18" key="1">
    <citation type="submission" date="2012-02" db="EMBL/GenBank/DDBJ databases">
        <title>Improved High-Quality Draft genome of Joostella marina DSM 19592.</title>
        <authorList>
            <consortium name="US DOE Joint Genome Institute (JGI-PGF)"/>
            <person name="Lucas S."/>
            <person name="Copeland A."/>
            <person name="Lapidus A."/>
            <person name="Bruce D."/>
            <person name="Goodwin L."/>
            <person name="Pitluck S."/>
            <person name="Peters L."/>
            <person name="Chertkov O."/>
            <person name="Ovchinnikova G."/>
            <person name="Kyrpides N."/>
            <person name="Mavromatis K."/>
            <person name="Detter J.C."/>
            <person name="Han C."/>
            <person name="Land M."/>
            <person name="Hauser L."/>
            <person name="Markowitz V."/>
            <person name="Cheng J.-F."/>
            <person name="Hugenholtz P."/>
            <person name="Woyke T."/>
            <person name="Wu D."/>
            <person name="Tindall B."/>
            <person name="Brambilla E."/>
            <person name="Klenk H.-P."/>
            <person name="Eisen J.A."/>
        </authorList>
    </citation>
    <scope>NUCLEOTIDE SEQUENCE [LARGE SCALE GENOMIC DNA]</scope>
    <source>
        <strain evidence="17 18">DSM 19592</strain>
    </source>
</reference>
<feature type="binding site" evidence="11">
    <location>
        <position position="278"/>
    </location>
    <ligand>
        <name>ATP</name>
        <dbReference type="ChEBI" id="CHEBI:30616"/>
        <note>ligand shared between two neighboring subunits</note>
    </ligand>
</feature>
<dbReference type="Proteomes" id="UP000004690">
    <property type="component" value="Unassembled WGS sequence"/>
</dbReference>
<dbReference type="GO" id="GO:0005524">
    <property type="term" value="F:ATP binding"/>
    <property type="evidence" value="ECO:0007669"/>
    <property type="project" value="UniProtKB-UniRule"/>
</dbReference>
<dbReference type="InterPro" id="IPR022630">
    <property type="entry name" value="S-AdoMet_synt_C"/>
</dbReference>
<dbReference type="OrthoDB" id="9801686at2"/>
<feature type="binding site" evidence="11">
    <location>
        <position position="251"/>
    </location>
    <ligand>
        <name>ATP</name>
        <dbReference type="ChEBI" id="CHEBI:30616"/>
        <note>ligand shared between two neighboring subunits</note>
    </ligand>
</feature>
<evidence type="ECO:0000256" key="4">
    <source>
        <dbReference type="ARBA" id="ARBA00022563"/>
    </source>
</evidence>
<keyword evidence="6 11" id="KW-0479">Metal-binding</keyword>
<dbReference type="PROSITE" id="PS00376">
    <property type="entry name" value="ADOMET_SYNTHASE_1"/>
    <property type="match status" value="1"/>
</dbReference>
<comment type="function">
    <text evidence="11">Catalyzes the formation of S-adenosylmethionine (AdoMet) from methionine and ATP. The overall synthetic reaction is composed of two sequential steps, AdoMet formation and the subsequent tripolyphosphate hydrolysis which occurs prior to release of AdoMet from the enzyme.</text>
</comment>
<evidence type="ECO:0000259" key="14">
    <source>
        <dbReference type="Pfam" id="PF00438"/>
    </source>
</evidence>
<proteinExistence type="inferred from homology"/>
<keyword evidence="3 11" id="KW-0963">Cytoplasm</keyword>
<dbReference type="InterPro" id="IPR022628">
    <property type="entry name" value="S-AdoMet_synt_N"/>
</dbReference>
<dbReference type="eggNOG" id="COG0192">
    <property type="taxonomic scope" value="Bacteria"/>
</dbReference>
<comment type="subunit">
    <text evidence="11">Homotetramer; dimer of dimers.</text>
</comment>
<evidence type="ECO:0000256" key="8">
    <source>
        <dbReference type="ARBA" id="ARBA00022840"/>
    </source>
</evidence>
<dbReference type="GO" id="GO:0006730">
    <property type="term" value="P:one-carbon metabolic process"/>
    <property type="evidence" value="ECO:0007669"/>
    <property type="project" value="UniProtKB-KW"/>
</dbReference>
<comment type="cofactor">
    <cofactor evidence="11">
        <name>K(+)</name>
        <dbReference type="ChEBI" id="CHEBI:29103"/>
    </cofactor>
    <text evidence="11">Binds 1 potassium ion per subunit.</text>
</comment>
<dbReference type="PROSITE" id="PS00377">
    <property type="entry name" value="ADOMET_SYNTHASE_2"/>
    <property type="match status" value="1"/>
</dbReference>
<feature type="domain" description="S-adenosylmethionine synthetase central" evidence="15">
    <location>
        <begin position="113"/>
        <end position="243"/>
    </location>
</feature>
<keyword evidence="7 11" id="KW-0547">Nucleotide-binding</keyword>
<keyword evidence="5 11" id="KW-0808">Transferase</keyword>
<dbReference type="GO" id="GO:0005737">
    <property type="term" value="C:cytoplasm"/>
    <property type="evidence" value="ECO:0007669"/>
    <property type="project" value="UniProtKB-SubCell"/>
</dbReference>
<dbReference type="Gene3D" id="3.30.300.10">
    <property type="match status" value="3"/>
</dbReference>
<dbReference type="PANTHER" id="PTHR11964">
    <property type="entry name" value="S-ADENOSYLMETHIONINE SYNTHETASE"/>
    <property type="match status" value="1"/>
</dbReference>
<dbReference type="InterPro" id="IPR022629">
    <property type="entry name" value="S-AdoMet_synt_central"/>
</dbReference>
<evidence type="ECO:0000256" key="6">
    <source>
        <dbReference type="ARBA" id="ARBA00022723"/>
    </source>
</evidence>
<feature type="domain" description="S-adenosylmethionine synthetase N-terminal" evidence="14">
    <location>
        <begin position="3"/>
        <end position="99"/>
    </location>
</feature>